<comment type="caution">
    <text evidence="4">The sequence shown here is derived from an EMBL/GenBank/DDBJ whole genome shotgun (WGS) entry which is preliminary data.</text>
</comment>
<reference evidence="4 5" key="1">
    <citation type="submission" date="2018-03" db="EMBL/GenBank/DDBJ databases">
        <title>Bioinformatic expansion and discovery of thiopeptide antibiotics.</title>
        <authorList>
            <person name="Schwalen C.J."/>
            <person name="Hudson G.A."/>
            <person name="Mitchell D.A."/>
        </authorList>
    </citation>
    <scope>NUCLEOTIDE SEQUENCE [LARGE SCALE GENOMIC DNA]</scope>
    <source>
        <strain evidence="4 5">NRRL 8041</strain>
    </source>
</reference>
<dbReference type="AlphaFoldDB" id="A0A318NKB1"/>
<keyword evidence="3" id="KW-0732">Signal</keyword>
<keyword evidence="2" id="KW-1133">Transmembrane helix</keyword>
<dbReference type="OrthoDB" id="3405549at2"/>
<feature type="compositionally biased region" description="Low complexity" evidence="1">
    <location>
        <begin position="382"/>
        <end position="405"/>
    </location>
</feature>
<evidence type="ECO:0000256" key="1">
    <source>
        <dbReference type="SAM" id="MobiDB-lite"/>
    </source>
</evidence>
<evidence type="ECO:0000313" key="5">
    <source>
        <dbReference type="Proteomes" id="UP000248333"/>
    </source>
</evidence>
<feature type="region of interest" description="Disordered" evidence="1">
    <location>
        <begin position="288"/>
        <end position="415"/>
    </location>
</feature>
<dbReference type="PANTHER" id="PTHR33683:SF46">
    <property type="entry name" value="SUSHI DOMAIN-CONTAINING PROTEIN"/>
    <property type="match status" value="1"/>
</dbReference>
<dbReference type="RefSeq" id="WP_110565033.1">
    <property type="nucleotide sequence ID" value="NZ_PYBV01000023.1"/>
</dbReference>
<proteinExistence type="predicted"/>
<accession>A0A318NKB1</accession>
<protein>
    <submittedName>
        <fullName evidence="4">Cell wall anchor protein</fullName>
    </submittedName>
</protein>
<feature type="compositionally biased region" description="Pro residues" evidence="1">
    <location>
        <begin position="331"/>
        <end position="381"/>
    </location>
</feature>
<organism evidence="4 5">
    <name type="scientific">Micromonospora arborensis</name>
    <dbReference type="NCBI Taxonomy" id="2116518"/>
    <lineage>
        <taxon>Bacteria</taxon>
        <taxon>Bacillati</taxon>
        <taxon>Actinomycetota</taxon>
        <taxon>Actinomycetes</taxon>
        <taxon>Micromonosporales</taxon>
        <taxon>Micromonosporaceae</taxon>
        <taxon>Micromonospora</taxon>
    </lineage>
</organism>
<feature type="compositionally biased region" description="Gly residues" evidence="1">
    <location>
        <begin position="406"/>
        <end position="415"/>
    </location>
</feature>
<name>A0A318NKB1_9ACTN</name>
<dbReference type="PANTHER" id="PTHR33683">
    <property type="entry name" value="1, PUTATIVE-RELATED"/>
    <property type="match status" value="1"/>
</dbReference>
<evidence type="ECO:0000313" key="4">
    <source>
        <dbReference type="EMBL" id="PYC68236.1"/>
    </source>
</evidence>
<keyword evidence="2" id="KW-0472">Membrane</keyword>
<evidence type="ECO:0000256" key="3">
    <source>
        <dbReference type="SAM" id="SignalP"/>
    </source>
</evidence>
<gene>
    <name evidence="4" type="ORF">C7C45_19035</name>
</gene>
<sequence length="465" mass="47684">MTAFHRSTLVRASVVALLAAGGIAAVAAPVLAAEEADLALVPLSYNLAKGVTEAKSKPFKFTVDNTRSKEDAKGVSYTVDTSKLKTNKVRVVVPDGCRVNGKKFTCRLGDLAAGTSEDFGIPIFSTGGKGAAGTLVVTIRSATEDPNEEDNRVEHDITVTEPGYDLTSWVQDVNANVVVNGVNGDDPDLRPVRPGETVPVDWAVYNDGSRKATGLAYVLTLPAGVTFDTLPDTCTTQTFGVAQALCQDDGAVIRPGDYYTADIKVTVGKDVTEPVLRVGELVAHGLDAAAGKPEEQPRRASTAQRSAFTEVDEGDNQAIFDVFVDQTVDPTPTPTVTPTESPTPTPTVTPTESPTPTPTATPTESPTPTPTATPTETPTPTPTATATPTPSPSGTTTPGTTVSPSSGGGSAGGGSGGGGLPVTGVQVGLIGGIGAIILLVGGALLVLTRRRKVVVVSPADEKSTD</sequence>
<keyword evidence="5" id="KW-1185">Reference proteome</keyword>
<feature type="chain" id="PRO_5038946524" evidence="3">
    <location>
        <begin position="28"/>
        <end position="465"/>
    </location>
</feature>
<dbReference type="Proteomes" id="UP000248333">
    <property type="component" value="Unassembled WGS sequence"/>
</dbReference>
<feature type="transmembrane region" description="Helical" evidence="2">
    <location>
        <begin position="427"/>
        <end position="447"/>
    </location>
</feature>
<keyword evidence="2" id="KW-0812">Transmembrane</keyword>
<feature type="signal peptide" evidence="3">
    <location>
        <begin position="1"/>
        <end position="27"/>
    </location>
</feature>
<evidence type="ECO:0000256" key="2">
    <source>
        <dbReference type="SAM" id="Phobius"/>
    </source>
</evidence>
<dbReference type="EMBL" id="PYBV01000023">
    <property type="protein sequence ID" value="PYC68236.1"/>
    <property type="molecule type" value="Genomic_DNA"/>
</dbReference>